<gene>
    <name evidence="2" type="ORF">D9619_012963</name>
</gene>
<feature type="compositionally biased region" description="Polar residues" evidence="1">
    <location>
        <begin position="322"/>
        <end position="341"/>
    </location>
</feature>
<name>A0A8H5BJ60_9AGAR</name>
<feature type="compositionally biased region" description="Polar residues" evidence="1">
    <location>
        <begin position="213"/>
        <end position="222"/>
    </location>
</feature>
<feature type="region of interest" description="Disordered" evidence="1">
    <location>
        <begin position="139"/>
        <end position="263"/>
    </location>
</feature>
<dbReference type="EMBL" id="JAACJJ010000017">
    <property type="protein sequence ID" value="KAF5323806.1"/>
    <property type="molecule type" value="Genomic_DNA"/>
</dbReference>
<accession>A0A8H5BJ60</accession>
<comment type="caution">
    <text evidence="2">The sequence shown here is derived from an EMBL/GenBank/DDBJ whole genome shotgun (WGS) entry which is preliminary data.</text>
</comment>
<evidence type="ECO:0000313" key="3">
    <source>
        <dbReference type="Proteomes" id="UP000567179"/>
    </source>
</evidence>
<evidence type="ECO:0000313" key="2">
    <source>
        <dbReference type="EMBL" id="KAF5323806.1"/>
    </source>
</evidence>
<dbReference type="AlphaFoldDB" id="A0A8H5BJ60"/>
<feature type="compositionally biased region" description="Polar residues" evidence="1">
    <location>
        <begin position="152"/>
        <end position="169"/>
    </location>
</feature>
<evidence type="ECO:0000256" key="1">
    <source>
        <dbReference type="SAM" id="MobiDB-lite"/>
    </source>
</evidence>
<organism evidence="2 3">
    <name type="scientific">Psilocybe cf. subviscida</name>
    <dbReference type="NCBI Taxonomy" id="2480587"/>
    <lineage>
        <taxon>Eukaryota</taxon>
        <taxon>Fungi</taxon>
        <taxon>Dikarya</taxon>
        <taxon>Basidiomycota</taxon>
        <taxon>Agaricomycotina</taxon>
        <taxon>Agaricomycetes</taxon>
        <taxon>Agaricomycetidae</taxon>
        <taxon>Agaricales</taxon>
        <taxon>Agaricineae</taxon>
        <taxon>Strophariaceae</taxon>
        <taxon>Psilocybe</taxon>
    </lineage>
</organism>
<feature type="compositionally biased region" description="Polar residues" evidence="1">
    <location>
        <begin position="236"/>
        <end position="245"/>
    </location>
</feature>
<proteinExistence type="predicted"/>
<feature type="region of interest" description="Disordered" evidence="1">
    <location>
        <begin position="276"/>
        <end position="342"/>
    </location>
</feature>
<protein>
    <submittedName>
        <fullName evidence="2">Uncharacterized protein</fullName>
    </submittedName>
</protein>
<reference evidence="2 3" key="1">
    <citation type="journal article" date="2020" name="ISME J.">
        <title>Uncovering the hidden diversity of litter-decomposition mechanisms in mushroom-forming fungi.</title>
        <authorList>
            <person name="Floudas D."/>
            <person name="Bentzer J."/>
            <person name="Ahren D."/>
            <person name="Johansson T."/>
            <person name="Persson P."/>
            <person name="Tunlid A."/>
        </authorList>
    </citation>
    <scope>NUCLEOTIDE SEQUENCE [LARGE SCALE GENOMIC DNA]</scope>
    <source>
        <strain evidence="2 3">CBS 101986</strain>
    </source>
</reference>
<feature type="region of interest" description="Disordered" evidence="1">
    <location>
        <begin position="1"/>
        <end position="23"/>
    </location>
</feature>
<keyword evidence="3" id="KW-1185">Reference proteome</keyword>
<sequence length="773" mass="85824">MSSRNPPNSRNQPSDETQVGDDESYIQGDNYVHNYQQQHTTSSRLPAAMPASNQRFQGNYHNVTMSQSYSRDPNVSASFFHEATNTRINAQNVNFFASAGDFHHYEAPLAQNSSYQFPQADAVDPPNLNERMQSWNVPQVADSSRPGGSQRPDATTASGGQRMRTASSGQGYGKPPQPAQYTGGHPRGGNKDRPLNLPPDWERGPSYPAQLQGYGTWSSDSQYPPPSMSLPGDPTFHQQNQTQATGYRRPRVPSSAAQNQEQVSITRIAHRRFNSENPYHQAPPAGSLPPPTNQKVGLQTYHIPPGQQRPPGREQRIHAQPPGNTVNQPSMVYDTTSSQPPKSIYSRRRLALSRSYIKDHNQHQCWEAVPIGATKPAGSQVNLGISIENSEALIAYPSNGIRPPQYPTLQIFRRHAKSVLWEQNPKSLSKGIRLLLSSPILGDASQVVWDYMIFEPSALAPEKAHPKFSENVARRVRLGDFGYFDKYGNFISLFNIFDGIPKSKVPALQYPESLGPVDTESLPRKFFAGGGFMKDSAEDAKIYNRQSDSWKFAAGPTSSRAAGVVVPAGGETVFLPHGSREYQSFYGHRQVLEHFRAHGAAFYKEALPRLPEENRYNGGLVFVGGVHLARNWAMVTFTANTLQLGSRIAHLQPDQKVPDYYTWDTSGKVSWDITTGPPISELDHAAQKSERVARNKCFGMISFSMMLNEPLWASEFANQFFARSAKHASDTRREASQSISSSFKVQKAHSITRGRFTAPTLDTDQYISLLASD</sequence>
<feature type="compositionally biased region" description="Polar residues" evidence="1">
    <location>
        <begin position="1"/>
        <end position="17"/>
    </location>
</feature>
<dbReference type="Proteomes" id="UP000567179">
    <property type="component" value="Unassembled WGS sequence"/>
</dbReference>